<feature type="compositionally biased region" description="Polar residues" evidence="1">
    <location>
        <begin position="278"/>
        <end position="291"/>
    </location>
</feature>
<gene>
    <name evidence="2" type="ORF">AbraCBS73388_009651</name>
</gene>
<feature type="region of interest" description="Disordered" evidence="1">
    <location>
        <begin position="111"/>
        <end position="137"/>
    </location>
</feature>
<feature type="region of interest" description="Disordered" evidence="1">
    <location>
        <begin position="178"/>
        <end position="291"/>
    </location>
</feature>
<proteinExistence type="predicted"/>
<dbReference type="AlphaFoldDB" id="A0A9W5YV42"/>
<accession>A0A9W5YV42</accession>
<name>A0A9W5YV42_9EURO</name>
<evidence type="ECO:0000256" key="1">
    <source>
        <dbReference type="SAM" id="MobiDB-lite"/>
    </source>
</evidence>
<dbReference type="Proteomes" id="UP001143548">
    <property type="component" value="Unassembled WGS sequence"/>
</dbReference>
<comment type="caution">
    <text evidence="2">The sequence shown here is derived from an EMBL/GenBank/DDBJ whole genome shotgun (WGS) entry which is preliminary data.</text>
</comment>
<evidence type="ECO:0000313" key="3">
    <source>
        <dbReference type="Proteomes" id="UP001143548"/>
    </source>
</evidence>
<evidence type="ECO:0000313" key="2">
    <source>
        <dbReference type="EMBL" id="GKZ23289.1"/>
    </source>
</evidence>
<sequence length="383" mass="43066">MCQYTFHNNPECGHIANFTLDICVEMMNAMREGTKNPPGHKVTNVHDLLPKSPSYQCRPCEGKLSKEETNSSNSSDSDYVVLEGLNAGVPIVHSYMEMCLNEKNTSPDDCFDSFVHVNQPPRQETPTPAPKPNSASQTLKIRDLASSEPEIHPMINMMEELKGCENYLMNSTEHIRAHCSPSTPIRSPEQENYGDVPGLNQTWYESDSETEPEQVKSPRPLGAPFVSPHRAQRPREAPLRVSDLNSPPPSQQPGYLKATPRLTTTGNQGEPAPAYRSSGVTTPPNPRHLNSTLLPCTPCHLIVPPNYSSPPPAPRKPLRTNYTQYSPFDAFSVRREYNLPRHDVLNTILQSPPSQYPERYNRSYSRQYWGPTQDLNRDHHGGW</sequence>
<reference evidence="2" key="1">
    <citation type="submission" date="2022-07" db="EMBL/GenBank/DDBJ databases">
        <title>Taxonomy of Aspergillus series Nigri: significant species reduction supported by multi-species coalescent approaches.</title>
        <authorList>
            <person name="Bian C."/>
            <person name="Kusuya Y."/>
            <person name="Sklenar F."/>
            <person name="D'hooge E."/>
            <person name="Yaguchi T."/>
            <person name="Takahashi H."/>
            <person name="Hubka V."/>
        </authorList>
    </citation>
    <scope>NUCLEOTIDE SEQUENCE</scope>
    <source>
        <strain evidence="2">CBS 733.88</strain>
    </source>
</reference>
<protein>
    <submittedName>
        <fullName evidence="2">Uncharacterized protein</fullName>
    </submittedName>
</protein>
<organism evidence="2 3">
    <name type="scientific">Aspergillus brasiliensis</name>
    <dbReference type="NCBI Taxonomy" id="319629"/>
    <lineage>
        <taxon>Eukaryota</taxon>
        <taxon>Fungi</taxon>
        <taxon>Dikarya</taxon>
        <taxon>Ascomycota</taxon>
        <taxon>Pezizomycotina</taxon>
        <taxon>Eurotiomycetes</taxon>
        <taxon>Eurotiomycetidae</taxon>
        <taxon>Eurotiales</taxon>
        <taxon>Aspergillaceae</taxon>
        <taxon>Aspergillus</taxon>
        <taxon>Aspergillus subgen. Circumdati</taxon>
    </lineage>
</organism>
<dbReference type="EMBL" id="BROQ01000065">
    <property type="protein sequence ID" value="GKZ23289.1"/>
    <property type="molecule type" value="Genomic_DNA"/>
</dbReference>